<evidence type="ECO:0000313" key="2">
    <source>
        <dbReference type="Proteomes" id="UP000005819"/>
    </source>
</evidence>
<dbReference type="AlphaFoldDB" id="B0MWP1"/>
<dbReference type="EMBL" id="ABFK02000019">
    <property type="protein sequence ID" value="EDS03341.1"/>
    <property type="molecule type" value="Genomic_DNA"/>
</dbReference>
<name>B0MWP1_9BACT</name>
<reference evidence="1" key="2">
    <citation type="submission" date="2013-09" db="EMBL/GenBank/DDBJ databases">
        <title>Draft genome sequence of Alistipes putredinis (DSM 17216).</title>
        <authorList>
            <person name="Sudarsanam P."/>
            <person name="Ley R."/>
            <person name="Guruge J."/>
            <person name="Turnbaugh P.J."/>
            <person name="Mahowald M."/>
            <person name="Liep D."/>
            <person name="Gordon J."/>
        </authorList>
    </citation>
    <scope>NUCLEOTIDE SEQUENCE</scope>
    <source>
        <strain evidence="1">DSM 17216</strain>
    </source>
</reference>
<protein>
    <submittedName>
        <fullName evidence="1">Uncharacterized protein</fullName>
    </submittedName>
</protein>
<dbReference type="Proteomes" id="UP000005819">
    <property type="component" value="Unassembled WGS sequence"/>
</dbReference>
<sequence>MKAKGITSLFSEISPGDYRKITVLSQVSEAVAIAFDNFF</sequence>
<accession>B0MWP1</accession>
<organism evidence="1 2">
    <name type="scientific">Alistipes putredinis DSM 17216</name>
    <dbReference type="NCBI Taxonomy" id="445970"/>
    <lineage>
        <taxon>Bacteria</taxon>
        <taxon>Pseudomonadati</taxon>
        <taxon>Bacteroidota</taxon>
        <taxon>Bacteroidia</taxon>
        <taxon>Bacteroidales</taxon>
        <taxon>Rikenellaceae</taxon>
        <taxon>Alistipes</taxon>
    </lineage>
</organism>
<comment type="caution">
    <text evidence="1">The sequence shown here is derived from an EMBL/GenBank/DDBJ whole genome shotgun (WGS) entry which is preliminary data.</text>
</comment>
<keyword evidence="2" id="KW-1185">Reference proteome</keyword>
<dbReference type="HOGENOM" id="CLU_3303651_0_0_10"/>
<gene>
    <name evidence="1" type="ORF">ALIPUT_01552</name>
</gene>
<evidence type="ECO:0000313" key="1">
    <source>
        <dbReference type="EMBL" id="EDS03341.1"/>
    </source>
</evidence>
<proteinExistence type="predicted"/>
<reference evidence="1" key="1">
    <citation type="submission" date="2007-10" db="EMBL/GenBank/DDBJ databases">
        <authorList>
            <person name="Fulton L."/>
            <person name="Clifton S."/>
            <person name="Fulton B."/>
            <person name="Xu J."/>
            <person name="Minx P."/>
            <person name="Pepin K.H."/>
            <person name="Johnson M."/>
            <person name="Thiruvilangam P."/>
            <person name="Bhonagiri V."/>
            <person name="Nash W.E."/>
            <person name="Mardis E.R."/>
            <person name="Wilson R.K."/>
        </authorList>
    </citation>
    <scope>NUCLEOTIDE SEQUENCE [LARGE SCALE GENOMIC DNA]</scope>
    <source>
        <strain evidence="1">DSM 17216</strain>
    </source>
</reference>